<dbReference type="Proteomes" id="UP000251123">
    <property type="component" value="Unassembled WGS sequence"/>
</dbReference>
<dbReference type="EC" id="6.1.1.3" evidence="2"/>
<gene>
    <name evidence="2" type="primary">thrS_2</name>
    <name evidence="2" type="ORF">NCTC9601_01249</name>
</gene>
<dbReference type="InterPro" id="IPR012675">
    <property type="entry name" value="Beta-grasp_dom_sf"/>
</dbReference>
<dbReference type="CDD" id="cd01667">
    <property type="entry name" value="TGS_ThrRS"/>
    <property type="match status" value="1"/>
</dbReference>
<keyword evidence="2" id="KW-0030">Aminoacyl-tRNA synthetase</keyword>
<evidence type="ECO:0000313" key="2">
    <source>
        <dbReference type="EMBL" id="SPX54113.1"/>
    </source>
</evidence>
<name>A0A2X1QF63_KLEPN</name>
<organism evidence="2 3">
    <name type="scientific">Klebsiella pneumoniae</name>
    <dbReference type="NCBI Taxonomy" id="573"/>
    <lineage>
        <taxon>Bacteria</taxon>
        <taxon>Pseudomonadati</taxon>
        <taxon>Pseudomonadota</taxon>
        <taxon>Gammaproteobacteria</taxon>
        <taxon>Enterobacterales</taxon>
        <taxon>Enterobacteriaceae</taxon>
        <taxon>Klebsiella/Raoultella group</taxon>
        <taxon>Klebsiella</taxon>
        <taxon>Klebsiella pneumoniae complex</taxon>
    </lineage>
</organism>
<dbReference type="Pfam" id="PF02824">
    <property type="entry name" value="TGS"/>
    <property type="match status" value="1"/>
</dbReference>
<dbReference type="Gene3D" id="3.10.20.30">
    <property type="match status" value="1"/>
</dbReference>
<evidence type="ECO:0000313" key="3">
    <source>
        <dbReference type="Proteomes" id="UP000251123"/>
    </source>
</evidence>
<evidence type="ECO:0000259" key="1">
    <source>
        <dbReference type="PROSITE" id="PS51880"/>
    </source>
</evidence>
<proteinExistence type="predicted"/>
<dbReference type="InterPro" id="IPR012676">
    <property type="entry name" value="TGS-like"/>
</dbReference>
<dbReference type="InterPro" id="IPR004095">
    <property type="entry name" value="TGS"/>
</dbReference>
<dbReference type="GO" id="GO:0004829">
    <property type="term" value="F:threonine-tRNA ligase activity"/>
    <property type="evidence" value="ECO:0007669"/>
    <property type="project" value="UniProtKB-EC"/>
</dbReference>
<reference evidence="2 3" key="1">
    <citation type="submission" date="2018-06" db="EMBL/GenBank/DDBJ databases">
        <authorList>
            <consortium name="Pathogen Informatics"/>
            <person name="Doyle S."/>
        </authorList>
    </citation>
    <scope>NUCLEOTIDE SEQUENCE [LARGE SCALE GENOMIC DNA]</scope>
    <source>
        <strain evidence="2 3">NCTC9601</strain>
    </source>
</reference>
<dbReference type="SUPFAM" id="SSF81271">
    <property type="entry name" value="TGS-like"/>
    <property type="match status" value="1"/>
</dbReference>
<dbReference type="EMBL" id="UASN01000015">
    <property type="protein sequence ID" value="SPX54113.1"/>
    <property type="molecule type" value="Genomic_DNA"/>
</dbReference>
<keyword evidence="2" id="KW-0436">Ligase</keyword>
<protein>
    <submittedName>
        <fullName evidence="2">Threonyl-tRNA synthetase</fullName>
        <ecNumber evidence="2">6.1.1.3</ecNumber>
    </submittedName>
</protein>
<dbReference type="AlphaFoldDB" id="A0A2X1QF63"/>
<dbReference type="PROSITE" id="PS51880">
    <property type="entry name" value="TGS"/>
    <property type="match status" value="1"/>
</dbReference>
<feature type="domain" description="TGS" evidence="1">
    <location>
        <begin position="1"/>
        <end position="45"/>
    </location>
</feature>
<sequence>MPVITLPDGSQRHFDHAVSPMDVALDIGPGLAKANHCRAGKTVNW</sequence>
<accession>A0A2X1QF63</accession>